<organism evidence="11">
    <name type="scientific">freshwater metagenome</name>
    <dbReference type="NCBI Taxonomy" id="449393"/>
    <lineage>
        <taxon>unclassified sequences</taxon>
        <taxon>metagenomes</taxon>
        <taxon>ecological metagenomes</taxon>
    </lineage>
</organism>
<comment type="catalytic activity">
    <reaction evidence="10">
        <text>tRNA(Trp) + L-tryptophan + ATP = L-tryptophyl-tRNA(Trp) + AMP + diphosphate + H(+)</text>
        <dbReference type="Rhea" id="RHEA:24080"/>
        <dbReference type="Rhea" id="RHEA-COMP:9671"/>
        <dbReference type="Rhea" id="RHEA-COMP:9705"/>
        <dbReference type="ChEBI" id="CHEBI:15378"/>
        <dbReference type="ChEBI" id="CHEBI:30616"/>
        <dbReference type="ChEBI" id="CHEBI:33019"/>
        <dbReference type="ChEBI" id="CHEBI:57912"/>
        <dbReference type="ChEBI" id="CHEBI:78442"/>
        <dbReference type="ChEBI" id="CHEBI:78535"/>
        <dbReference type="ChEBI" id="CHEBI:456215"/>
        <dbReference type="EC" id="6.1.1.2"/>
    </reaction>
</comment>
<dbReference type="GO" id="GO:0005829">
    <property type="term" value="C:cytosol"/>
    <property type="evidence" value="ECO:0007669"/>
    <property type="project" value="TreeGrafter"/>
</dbReference>
<keyword evidence="6" id="KW-0067">ATP-binding</keyword>
<comment type="subcellular location">
    <subcellularLocation>
        <location evidence="1">Mitochondrion</location>
    </subcellularLocation>
</comment>
<dbReference type="EMBL" id="CAFBQU010000005">
    <property type="protein sequence ID" value="CAB5060987.1"/>
    <property type="molecule type" value="Genomic_DNA"/>
</dbReference>
<evidence type="ECO:0000256" key="4">
    <source>
        <dbReference type="ARBA" id="ARBA00022598"/>
    </source>
</evidence>
<comment type="similarity">
    <text evidence="2">Belongs to the class-I aminoacyl-tRNA synthetase family.</text>
</comment>
<protein>
    <recommendedName>
        <fullName evidence="3">tryptophan--tRNA ligase</fullName>
        <ecNumber evidence="3">6.1.1.2</ecNumber>
    </recommendedName>
    <alternativeName>
        <fullName evidence="9">Tryptophanyl-tRNA synthetase</fullName>
    </alternativeName>
</protein>
<dbReference type="PANTHER" id="PTHR43766">
    <property type="entry name" value="TRYPTOPHAN--TRNA LIGASE, MITOCHONDRIAL"/>
    <property type="match status" value="1"/>
</dbReference>
<evidence type="ECO:0000256" key="6">
    <source>
        <dbReference type="ARBA" id="ARBA00022840"/>
    </source>
</evidence>
<dbReference type="GO" id="GO:0005739">
    <property type="term" value="C:mitochondrion"/>
    <property type="evidence" value="ECO:0007669"/>
    <property type="project" value="UniProtKB-SubCell"/>
</dbReference>
<dbReference type="AlphaFoldDB" id="A0A6J7U8N5"/>
<dbReference type="NCBIfam" id="TIGR00233">
    <property type="entry name" value="trpS"/>
    <property type="match status" value="1"/>
</dbReference>
<dbReference type="PANTHER" id="PTHR43766:SF1">
    <property type="entry name" value="TRYPTOPHAN--TRNA LIGASE, MITOCHONDRIAL"/>
    <property type="match status" value="1"/>
</dbReference>
<dbReference type="InterPro" id="IPR050203">
    <property type="entry name" value="Trp-tRNA_synthetase"/>
</dbReference>
<dbReference type="Gene3D" id="1.10.240.10">
    <property type="entry name" value="Tyrosyl-Transfer RNA Synthetase"/>
    <property type="match status" value="1"/>
</dbReference>
<dbReference type="InterPro" id="IPR002305">
    <property type="entry name" value="aa-tRNA-synth_Ic"/>
</dbReference>
<dbReference type="PRINTS" id="PR01039">
    <property type="entry name" value="TRNASYNTHTRP"/>
</dbReference>
<dbReference type="InterPro" id="IPR014729">
    <property type="entry name" value="Rossmann-like_a/b/a_fold"/>
</dbReference>
<evidence type="ECO:0000256" key="5">
    <source>
        <dbReference type="ARBA" id="ARBA00022741"/>
    </source>
</evidence>
<keyword evidence="7" id="KW-0648">Protein biosynthesis</keyword>
<evidence type="ECO:0000256" key="7">
    <source>
        <dbReference type="ARBA" id="ARBA00022917"/>
    </source>
</evidence>
<keyword evidence="8" id="KW-0030">Aminoacyl-tRNA synthetase</keyword>
<evidence type="ECO:0000256" key="1">
    <source>
        <dbReference type="ARBA" id="ARBA00004173"/>
    </source>
</evidence>
<dbReference type="EC" id="6.1.1.2" evidence="3"/>
<evidence type="ECO:0000256" key="8">
    <source>
        <dbReference type="ARBA" id="ARBA00023146"/>
    </source>
</evidence>
<dbReference type="GO" id="GO:0004830">
    <property type="term" value="F:tryptophan-tRNA ligase activity"/>
    <property type="evidence" value="ECO:0007669"/>
    <property type="project" value="UniProtKB-EC"/>
</dbReference>
<evidence type="ECO:0000256" key="10">
    <source>
        <dbReference type="ARBA" id="ARBA00049929"/>
    </source>
</evidence>
<proteinExistence type="inferred from homology"/>
<name>A0A6J7U8N5_9ZZZZ</name>
<dbReference type="GO" id="GO:0006436">
    <property type="term" value="P:tryptophanyl-tRNA aminoacylation"/>
    <property type="evidence" value="ECO:0007669"/>
    <property type="project" value="InterPro"/>
</dbReference>
<dbReference type="PROSITE" id="PS00178">
    <property type="entry name" value="AA_TRNA_LIGASE_I"/>
    <property type="match status" value="1"/>
</dbReference>
<dbReference type="FunFam" id="1.10.240.10:FF:000002">
    <property type="entry name" value="Tryptophan--tRNA ligase"/>
    <property type="match status" value="1"/>
</dbReference>
<sequence length="344" mass="37794">MKTYSPETPFDDYSPPVARVLSCIQPTGAVHLGNYLGALQQWVNGQHQNDVFHGIVDLHAFTVTESPGVLGQNTLELAAMLFAVGLDPNVATVFVQSHVVEHTTLSWMMECTVSYGELSRMTQFKDKSQKREAEFVSAGLFTYPALQAADILLYDADEVPVGDDQKQHIEITRDIAMRFNHRFGETFVLPKAVTPALGARVMDLQEPTNKMSKSTTNEAGCIYLLDDPASIMKKFKRAVTDSDNEVAYDRDTKPGIANLLDILSAATGQKPEELASSYTQYGALKVDAGEAVCSMISPIQKRYTELMNDRAELQRLLRVGAEKARVVASATVARAKNAVGFLPE</sequence>
<dbReference type="Pfam" id="PF00579">
    <property type="entry name" value="tRNA-synt_1b"/>
    <property type="match status" value="1"/>
</dbReference>
<dbReference type="CDD" id="cd00806">
    <property type="entry name" value="TrpRS_core"/>
    <property type="match status" value="1"/>
</dbReference>
<evidence type="ECO:0000256" key="3">
    <source>
        <dbReference type="ARBA" id="ARBA00013161"/>
    </source>
</evidence>
<dbReference type="SUPFAM" id="SSF52374">
    <property type="entry name" value="Nucleotidylyl transferase"/>
    <property type="match status" value="1"/>
</dbReference>
<reference evidence="11" key="1">
    <citation type="submission" date="2020-05" db="EMBL/GenBank/DDBJ databases">
        <authorList>
            <person name="Chiriac C."/>
            <person name="Salcher M."/>
            <person name="Ghai R."/>
            <person name="Kavagutti S V."/>
        </authorList>
    </citation>
    <scope>NUCLEOTIDE SEQUENCE</scope>
</reference>
<dbReference type="Gene3D" id="3.40.50.620">
    <property type="entry name" value="HUPs"/>
    <property type="match status" value="1"/>
</dbReference>
<evidence type="ECO:0000313" key="11">
    <source>
        <dbReference type="EMBL" id="CAB5060987.1"/>
    </source>
</evidence>
<keyword evidence="5" id="KW-0547">Nucleotide-binding</keyword>
<dbReference type="InterPro" id="IPR024109">
    <property type="entry name" value="Trp-tRNA-ligase_bac-type"/>
</dbReference>
<dbReference type="HAMAP" id="MF_00140_B">
    <property type="entry name" value="Trp_tRNA_synth_B"/>
    <property type="match status" value="1"/>
</dbReference>
<keyword evidence="4" id="KW-0436">Ligase</keyword>
<evidence type="ECO:0000256" key="9">
    <source>
        <dbReference type="ARBA" id="ARBA00030268"/>
    </source>
</evidence>
<dbReference type="InterPro" id="IPR001412">
    <property type="entry name" value="aa-tRNA-synth_I_CS"/>
</dbReference>
<dbReference type="GO" id="GO:0005524">
    <property type="term" value="F:ATP binding"/>
    <property type="evidence" value="ECO:0007669"/>
    <property type="project" value="UniProtKB-KW"/>
</dbReference>
<gene>
    <name evidence="11" type="ORF">UFOPK4347_00334</name>
</gene>
<dbReference type="InterPro" id="IPR002306">
    <property type="entry name" value="Trp-tRNA-ligase"/>
</dbReference>
<evidence type="ECO:0000256" key="2">
    <source>
        <dbReference type="ARBA" id="ARBA00005594"/>
    </source>
</evidence>
<accession>A0A6J7U8N5</accession>